<dbReference type="SUPFAM" id="SSF144122">
    <property type="entry name" value="Tim10-like"/>
    <property type="match status" value="1"/>
</dbReference>
<keyword evidence="2" id="KW-0479">Metal-binding</keyword>
<keyword evidence="6 8" id="KW-0496">Mitochondrion</keyword>
<keyword evidence="8" id="KW-0143">Chaperone</keyword>
<keyword evidence="5 8" id="KW-0811">Translocation</keyword>
<evidence type="ECO:0000313" key="10">
    <source>
        <dbReference type="Proteomes" id="UP000035680"/>
    </source>
</evidence>
<dbReference type="STRING" id="75913.A0A0K0FUU4"/>
<evidence type="ECO:0000256" key="8">
    <source>
        <dbReference type="RuleBase" id="RU367043"/>
    </source>
</evidence>
<evidence type="ECO:0000256" key="2">
    <source>
        <dbReference type="ARBA" id="ARBA00022723"/>
    </source>
</evidence>
<organism evidence="10 11">
    <name type="scientific">Strongyloides venezuelensis</name>
    <name type="common">Threadworm</name>
    <dbReference type="NCBI Taxonomy" id="75913"/>
    <lineage>
        <taxon>Eukaryota</taxon>
        <taxon>Metazoa</taxon>
        <taxon>Ecdysozoa</taxon>
        <taxon>Nematoda</taxon>
        <taxon>Chromadorea</taxon>
        <taxon>Rhabditida</taxon>
        <taxon>Tylenchina</taxon>
        <taxon>Panagrolaimomorpha</taxon>
        <taxon>Strongyloidoidea</taxon>
        <taxon>Strongyloididae</taxon>
        <taxon>Strongyloides</taxon>
    </lineage>
</organism>
<dbReference type="GO" id="GO:0005743">
    <property type="term" value="C:mitochondrial inner membrane"/>
    <property type="evidence" value="ECO:0007669"/>
    <property type="project" value="UniProtKB-SubCell"/>
</dbReference>
<evidence type="ECO:0000256" key="6">
    <source>
        <dbReference type="ARBA" id="ARBA00023128"/>
    </source>
</evidence>
<dbReference type="GO" id="GO:0046872">
    <property type="term" value="F:metal ion binding"/>
    <property type="evidence" value="ECO:0007669"/>
    <property type="project" value="UniProtKB-KW"/>
</dbReference>
<keyword evidence="8" id="KW-0472">Membrane</keyword>
<dbReference type="Proteomes" id="UP000035680">
    <property type="component" value="Unassembled WGS sequence"/>
</dbReference>
<feature type="domain" description="Tim10-like" evidence="9">
    <location>
        <begin position="5"/>
        <end position="63"/>
    </location>
</feature>
<keyword evidence="7 8" id="KW-1015">Disulfide bond</keyword>
<dbReference type="WBParaSite" id="SVE_1610800.1">
    <property type="protein sequence ID" value="SVE_1610800.1"/>
    <property type="gene ID" value="SVE_1610800"/>
</dbReference>
<protein>
    <recommendedName>
        <fullName evidence="8">Mitochondrial import inner membrane translocase subunit</fullName>
    </recommendedName>
</protein>
<sequence length="74" mass="8394">MSINSPEQLKEFLTVYNIITDRCFNACIYDLNTISLIPSESKCASSCFKKQMGLNQELLISFQEFFAKKASSTL</sequence>
<name>A0A0K0FUU4_STRVS</name>
<dbReference type="Gene3D" id="1.10.287.810">
    <property type="entry name" value="Mitochondrial import inner membrane translocase subunit tim13 like domains"/>
    <property type="match status" value="1"/>
</dbReference>
<accession>A0A0K0FUU4</accession>
<evidence type="ECO:0000256" key="5">
    <source>
        <dbReference type="ARBA" id="ARBA00023010"/>
    </source>
</evidence>
<dbReference type="Pfam" id="PF02953">
    <property type="entry name" value="zf-Tim10_DDP"/>
    <property type="match status" value="1"/>
</dbReference>
<comment type="function">
    <text evidence="8">Mitochondrial intermembrane chaperone that participates in the import and insertion of some multi-pass transmembrane proteins into the mitochondrial inner membrane. Also required for the transfer of beta-barrel precursors from the TOM complex to the sorting and assembly machinery (SAM complex) of the outer membrane. Acts as a chaperone-like protein that protects the hydrophobic precursors from aggregation and guide them through the mitochondrial intermembrane space.</text>
</comment>
<comment type="similarity">
    <text evidence="8">Belongs to the small Tim family.</text>
</comment>
<keyword evidence="4 8" id="KW-0653">Protein transport</keyword>
<dbReference type="InterPro" id="IPR004217">
    <property type="entry name" value="Tim10-like"/>
</dbReference>
<reference evidence="10" key="1">
    <citation type="submission" date="2014-07" db="EMBL/GenBank/DDBJ databases">
        <authorList>
            <person name="Martin A.A"/>
            <person name="De Silva N."/>
        </authorList>
    </citation>
    <scope>NUCLEOTIDE SEQUENCE</scope>
</reference>
<proteinExistence type="inferred from homology"/>
<dbReference type="InterPro" id="IPR035427">
    <property type="entry name" value="Tim10-like_dom_sf"/>
</dbReference>
<keyword evidence="10" id="KW-1185">Reference proteome</keyword>
<dbReference type="PANTHER" id="PTHR13172">
    <property type="entry name" value="MITOCHONDRIAL IMPORT INNER MEMBRANE TRANSLOCASE SUBUNIT TIM9B"/>
    <property type="match status" value="1"/>
</dbReference>
<comment type="subunit">
    <text evidence="8">Heterohexamer.</text>
</comment>
<evidence type="ECO:0000256" key="4">
    <source>
        <dbReference type="ARBA" id="ARBA00022927"/>
    </source>
</evidence>
<evidence type="ECO:0000256" key="3">
    <source>
        <dbReference type="ARBA" id="ARBA00022833"/>
    </source>
</evidence>
<dbReference type="GO" id="GO:0015031">
    <property type="term" value="P:protein transport"/>
    <property type="evidence" value="ECO:0007669"/>
    <property type="project" value="UniProtKB-KW"/>
</dbReference>
<evidence type="ECO:0000313" key="11">
    <source>
        <dbReference type="WBParaSite" id="SVE_1610800.1"/>
    </source>
</evidence>
<keyword evidence="3" id="KW-0862">Zinc</keyword>
<dbReference type="InterPro" id="IPR050673">
    <property type="entry name" value="Mito_inner_translocase_sub"/>
</dbReference>
<comment type="subcellular location">
    <subcellularLocation>
        <location evidence="8">Mitochondrion inner membrane</location>
        <topology evidence="8">Peripheral membrane protein</topology>
        <orientation evidence="8">Intermembrane side</orientation>
    </subcellularLocation>
</comment>
<comment type="domain">
    <text evidence="8">The twin CX3C motif contains 4 conserved Cys residues that form 2 disulfide bonds in the mitochondrial intermembrane space.</text>
</comment>
<evidence type="ECO:0000256" key="7">
    <source>
        <dbReference type="ARBA" id="ARBA00023157"/>
    </source>
</evidence>
<dbReference type="AlphaFoldDB" id="A0A0K0FUU4"/>
<keyword evidence="1 8" id="KW-0813">Transport</keyword>
<reference evidence="11" key="2">
    <citation type="submission" date="2015-08" db="UniProtKB">
        <authorList>
            <consortium name="WormBaseParasite"/>
        </authorList>
    </citation>
    <scope>IDENTIFICATION</scope>
</reference>
<evidence type="ECO:0000259" key="9">
    <source>
        <dbReference type="Pfam" id="PF02953"/>
    </source>
</evidence>
<evidence type="ECO:0000256" key="1">
    <source>
        <dbReference type="ARBA" id="ARBA00022448"/>
    </source>
</evidence>
<keyword evidence="8" id="KW-0999">Mitochondrion inner membrane</keyword>